<feature type="domain" description="Beta-lactamase hydrolase-like protein phosphatase-like" evidence="1">
    <location>
        <begin position="3"/>
        <end position="100"/>
    </location>
</feature>
<accession>A0A066ULC1</accession>
<dbReference type="AlphaFoldDB" id="A0A066ULC1"/>
<dbReference type="RefSeq" id="WP_036365687.1">
    <property type="nucleotide sequence ID" value="NZ_AOMT01000024.1"/>
</dbReference>
<keyword evidence="3" id="KW-1185">Reference proteome</keyword>
<dbReference type="eggNOG" id="COG3453">
    <property type="taxonomic scope" value="Bacteria"/>
</dbReference>
<sequence>MNTQTITLYKQIHPCQCQTLSTLGFKSIINLRFDDECDNQPKAAELGLSASSTGLEYRHLPVDVGNLPFDVVQRFAQLINELPSPVMVFCGTGSRAKRIYQSAVVSGLI</sequence>
<dbReference type="InterPro" id="IPR005939">
    <property type="entry name" value="BLH_phosphatase-like"/>
</dbReference>
<name>A0A066ULC1_9GAMM</name>
<proteinExistence type="predicted"/>
<dbReference type="OrthoDB" id="9802771at2"/>
<dbReference type="SUPFAM" id="SSF52799">
    <property type="entry name" value="(Phosphotyrosine protein) phosphatases II"/>
    <property type="match status" value="1"/>
</dbReference>
<dbReference type="GeneID" id="301976150"/>
<evidence type="ECO:0000313" key="2">
    <source>
        <dbReference type="EMBL" id="KDN24974.1"/>
    </source>
</evidence>
<dbReference type="InterPro" id="IPR029021">
    <property type="entry name" value="Prot-tyrosine_phosphatase-like"/>
</dbReference>
<dbReference type="Pfam" id="PF04273">
    <property type="entry name" value="BLH_phosphatase"/>
    <property type="match status" value="1"/>
</dbReference>
<dbReference type="Proteomes" id="UP000035860">
    <property type="component" value="Unassembled WGS sequence"/>
</dbReference>
<gene>
    <name evidence="2" type="ORF">MBO_06269</name>
</gene>
<evidence type="ECO:0000259" key="1">
    <source>
        <dbReference type="Pfam" id="PF04273"/>
    </source>
</evidence>
<evidence type="ECO:0000313" key="3">
    <source>
        <dbReference type="Proteomes" id="UP000035860"/>
    </source>
</evidence>
<protein>
    <recommendedName>
        <fullName evidence="1">Beta-lactamase hydrolase-like protein phosphatase-like domain-containing protein</fullName>
    </recommendedName>
</protein>
<organism evidence="2 3">
    <name type="scientific">Moraxella bovoculi 237</name>
    <dbReference type="NCBI Taxonomy" id="743974"/>
    <lineage>
        <taxon>Bacteria</taxon>
        <taxon>Pseudomonadati</taxon>
        <taxon>Pseudomonadota</taxon>
        <taxon>Gammaproteobacteria</taxon>
        <taxon>Moraxellales</taxon>
        <taxon>Moraxellaceae</taxon>
        <taxon>Moraxella</taxon>
    </lineage>
</organism>
<dbReference type="Gene3D" id="3.90.190.10">
    <property type="entry name" value="Protein tyrosine phosphatase superfamily"/>
    <property type="match status" value="1"/>
</dbReference>
<comment type="caution">
    <text evidence="2">The sequence shown here is derived from an EMBL/GenBank/DDBJ whole genome shotgun (WGS) entry which is preliminary data.</text>
</comment>
<dbReference type="GO" id="GO:0016787">
    <property type="term" value="F:hydrolase activity"/>
    <property type="evidence" value="ECO:0007669"/>
    <property type="project" value="InterPro"/>
</dbReference>
<dbReference type="EMBL" id="AOMT01000024">
    <property type="protein sequence ID" value="KDN24974.1"/>
    <property type="molecule type" value="Genomic_DNA"/>
</dbReference>
<reference evidence="2 3" key="1">
    <citation type="journal article" date="2014" name="Genome Announc.">
        <title>Draft Genome Sequence of Moraxella bovoculi Strain 237T (ATCC BAA-1259T) Isolated from a Calf with Infectious Bovine Keratoconjunctivitis.</title>
        <authorList>
            <person name="Calcutt M.J."/>
            <person name="Foecking M.F."/>
            <person name="Martin N.T."/>
            <person name="Mhlanga-Mutangadura T."/>
            <person name="Reilly T.J."/>
        </authorList>
    </citation>
    <scope>NUCLEOTIDE SEQUENCE [LARGE SCALE GENOMIC DNA]</scope>
    <source>
        <strain evidence="2 3">237</strain>
    </source>
</reference>